<sequence>MEASMIRKCLVMMLMVMFVVAKVKCITPSQEFELSKNKIPSLCELKCDALCIGHKIIGTFDKCVEDCKKTRCSDQNQILN</sequence>
<protein>
    <recommendedName>
        <fullName evidence="3">Thionin-like protein</fullName>
    </recommendedName>
</protein>
<evidence type="ECO:0000256" key="1">
    <source>
        <dbReference type="SAM" id="SignalP"/>
    </source>
</evidence>
<gene>
    <name evidence="2" type="ORF">MtrunA17_Chr2g0293651</name>
</gene>
<evidence type="ECO:0000313" key="2">
    <source>
        <dbReference type="EMBL" id="RHN72988.1"/>
    </source>
</evidence>
<feature type="signal peptide" evidence="1">
    <location>
        <begin position="1"/>
        <end position="21"/>
    </location>
</feature>
<proteinExistence type="predicted"/>
<dbReference type="EMBL" id="PSQE01000002">
    <property type="protein sequence ID" value="RHN72988.1"/>
    <property type="molecule type" value="Genomic_DNA"/>
</dbReference>
<reference evidence="2" key="1">
    <citation type="journal article" date="2018" name="Nat. Plants">
        <title>Whole-genome landscape of Medicago truncatula symbiotic genes.</title>
        <authorList>
            <person name="Pecrix Y."/>
            <person name="Gamas P."/>
            <person name="Carrere S."/>
        </authorList>
    </citation>
    <scope>NUCLEOTIDE SEQUENCE</scope>
    <source>
        <tissue evidence="2">Leaves</tissue>
    </source>
</reference>
<accession>A0A396J981</accession>
<keyword evidence="1" id="KW-0732">Signal</keyword>
<feature type="chain" id="PRO_5017250924" description="Thionin-like protein" evidence="1">
    <location>
        <begin position="22"/>
        <end position="80"/>
    </location>
</feature>
<dbReference type="AlphaFoldDB" id="A0A396J981"/>
<dbReference type="Proteomes" id="UP000265566">
    <property type="component" value="Chromosome 2"/>
</dbReference>
<evidence type="ECO:0008006" key="3">
    <source>
        <dbReference type="Google" id="ProtNLM"/>
    </source>
</evidence>
<dbReference type="Gramene" id="rna8757">
    <property type="protein sequence ID" value="RHN72988.1"/>
    <property type="gene ID" value="gene8757"/>
</dbReference>
<organism evidence="2">
    <name type="scientific">Medicago truncatula</name>
    <name type="common">Barrel medic</name>
    <name type="synonym">Medicago tribuloides</name>
    <dbReference type="NCBI Taxonomy" id="3880"/>
    <lineage>
        <taxon>Eukaryota</taxon>
        <taxon>Viridiplantae</taxon>
        <taxon>Streptophyta</taxon>
        <taxon>Embryophyta</taxon>
        <taxon>Tracheophyta</taxon>
        <taxon>Spermatophyta</taxon>
        <taxon>Magnoliopsida</taxon>
        <taxon>eudicotyledons</taxon>
        <taxon>Gunneridae</taxon>
        <taxon>Pentapetalae</taxon>
        <taxon>rosids</taxon>
        <taxon>fabids</taxon>
        <taxon>Fabales</taxon>
        <taxon>Fabaceae</taxon>
        <taxon>Papilionoideae</taxon>
        <taxon>50 kb inversion clade</taxon>
        <taxon>NPAAA clade</taxon>
        <taxon>Hologalegina</taxon>
        <taxon>IRL clade</taxon>
        <taxon>Trifolieae</taxon>
        <taxon>Medicago</taxon>
    </lineage>
</organism>
<name>A0A396J981_MEDTR</name>
<comment type="caution">
    <text evidence="2">The sequence shown here is derived from an EMBL/GenBank/DDBJ whole genome shotgun (WGS) entry which is preliminary data.</text>
</comment>